<reference evidence="3 4" key="1">
    <citation type="journal article" date="2012" name="PLoS ONE">
        <title>Genome sequence and transcriptome analysis of the radioresistant bacterium Deinococcus gobiensis: insights into the extreme environmental adaptations.</title>
        <authorList>
            <person name="Yuan M."/>
            <person name="Chen M."/>
            <person name="Zhang W."/>
            <person name="Lu W."/>
            <person name="Wang J."/>
            <person name="Yang M."/>
            <person name="Zhao P."/>
            <person name="Tang R."/>
            <person name="Li X."/>
            <person name="Hao Y."/>
            <person name="Zhou Z."/>
            <person name="Zhan Y."/>
            <person name="Yu H."/>
            <person name="Teng C."/>
            <person name="Yan Y."/>
            <person name="Ping S."/>
            <person name="Wang Y."/>
            <person name="Lin M."/>
        </authorList>
    </citation>
    <scope>NUCLEOTIDE SEQUENCE [LARGE SCALE GENOMIC DNA]</scope>
    <source>
        <strain evidence="3 4">I-0</strain>
    </source>
</reference>
<dbReference type="RefSeq" id="WP_014684470.1">
    <property type="nucleotide sequence ID" value="NC_017790.1"/>
</dbReference>
<evidence type="ECO:0000259" key="2">
    <source>
        <dbReference type="Pfam" id="PF00188"/>
    </source>
</evidence>
<name>H8GZD9_DEIGI</name>
<keyword evidence="1" id="KW-0732">Signal</keyword>
<gene>
    <name evidence="3" type="ordered locus">DGo_CA1060</name>
</gene>
<dbReference type="Pfam" id="PF00188">
    <property type="entry name" value="CAP"/>
    <property type="match status" value="1"/>
</dbReference>
<dbReference type="STRING" id="745776.DGo_CA1060"/>
<dbReference type="PATRIC" id="fig|745776.4.peg.1088"/>
<evidence type="ECO:0000313" key="4">
    <source>
        <dbReference type="Proteomes" id="UP000007575"/>
    </source>
</evidence>
<accession>H8GZD9</accession>
<dbReference type="KEGG" id="dgo:DGo_CA1060"/>
<dbReference type="InterPro" id="IPR035940">
    <property type="entry name" value="CAP_sf"/>
</dbReference>
<dbReference type="InterPro" id="IPR014044">
    <property type="entry name" value="CAP_dom"/>
</dbReference>
<dbReference type="AlphaFoldDB" id="H8GZD9"/>
<dbReference type="OrthoDB" id="68195at2"/>
<protein>
    <recommendedName>
        <fullName evidence="2">SCP domain-containing protein</fullName>
    </recommendedName>
</protein>
<dbReference type="PANTHER" id="PTHR31157:SF1">
    <property type="entry name" value="SCP DOMAIN-CONTAINING PROTEIN"/>
    <property type="match status" value="1"/>
</dbReference>
<proteinExistence type="predicted"/>
<sequence>MKLRPALSALVAALLACGALAQTGADPAAAVRQELARCGVSAQDTPALALAARDVLRGQELGRALAGQGYRAHDAHGWQLTFGDLAGLRRAVQESCAPWRGLGEYGLSVSGHRLSLIAAVPARVDLTQSRRWLADLLAATNRARFQGQKCGDKLMNAAPPLKWDPRLEAAAARQATDLVRLDFRGHVNPQDGSGPLERAAAYGFRGGVGENLSYGPVTAQEAVQSLLGSPGHCENLMNPAWTLFGGAVNNGTATTLFPTYWVQVFGAP</sequence>
<dbReference type="Gene3D" id="3.40.33.10">
    <property type="entry name" value="CAP"/>
    <property type="match status" value="1"/>
</dbReference>
<dbReference type="eggNOG" id="COG2340">
    <property type="taxonomic scope" value="Bacteria"/>
</dbReference>
<feature type="chain" id="PRO_5005350683" description="SCP domain-containing protein" evidence="1">
    <location>
        <begin position="22"/>
        <end position="268"/>
    </location>
</feature>
<feature type="signal peptide" evidence="1">
    <location>
        <begin position="1"/>
        <end position="21"/>
    </location>
</feature>
<evidence type="ECO:0000256" key="1">
    <source>
        <dbReference type="SAM" id="SignalP"/>
    </source>
</evidence>
<dbReference type="Proteomes" id="UP000007575">
    <property type="component" value="Chromosome"/>
</dbReference>
<keyword evidence="4" id="KW-1185">Reference proteome</keyword>
<dbReference type="PROSITE" id="PS51257">
    <property type="entry name" value="PROKAR_LIPOPROTEIN"/>
    <property type="match status" value="1"/>
</dbReference>
<dbReference type="SUPFAM" id="SSF55797">
    <property type="entry name" value="PR-1-like"/>
    <property type="match status" value="1"/>
</dbReference>
<dbReference type="HOGENOM" id="CLU_087281_0_0_0"/>
<dbReference type="EMBL" id="CP002191">
    <property type="protein sequence ID" value="AFD24987.1"/>
    <property type="molecule type" value="Genomic_DNA"/>
</dbReference>
<organism evidence="3 4">
    <name type="scientific">Deinococcus gobiensis (strain DSM 21396 / JCM 16679 / CGMCC 1.7299 / I-0)</name>
    <dbReference type="NCBI Taxonomy" id="745776"/>
    <lineage>
        <taxon>Bacteria</taxon>
        <taxon>Thermotogati</taxon>
        <taxon>Deinococcota</taxon>
        <taxon>Deinococci</taxon>
        <taxon>Deinococcales</taxon>
        <taxon>Deinococcaceae</taxon>
        <taxon>Deinococcus</taxon>
    </lineage>
</organism>
<dbReference type="CDD" id="cd05379">
    <property type="entry name" value="CAP_bacterial"/>
    <property type="match status" value="1"/>
</dbReference>
<dbReference type="PANTHER" id="PTHR31157">
    <property type="entry name" value="SCP DOMAIN-CONTAINING PROTEIN"/>
    <property type="match status" value="1"/>
</dbReference>
<evidence type="ECO:0000313" key="3">
    <source>
        <dbReference type="EMBL" id="AFD24987.1"/>
    </source>
</evidence>
<feature type="domain" description="SCP" evidence="2">
    <location>
        <begin position="137"/>
        <end position="265"/>
    </location>
</feature>